<keyword evidence="2" id="KW-0732">Signal</keyword>
<sequence>MIITYKFLISLIFCYSLINTILSNLLDDSKEHCQNLQCMKKIFIDNKHQLINDDGIIETCTSCDQCYNFGFSVCMQKKFLSTTRGGRNDDEKICSCFNSVPEECRIQPQGPSGYNGAFKAIYNICYLSSIKNPPQPLAVNTQKSIIVTITPFWTEPYWKDFQLSNLTLIYEYPIESPEQCEREVTTNLNGNPKHFCTGTIDINMKSEDIVDNTDYNPTDLFSEGVEPTYEDLSNELPPEVEFDREVFAGSHNVKLWMTVTAKRGRQLMSNTNSSNIFKNVNTVLSSDVFNFDLQPEIYGTEGRVESGENDEEEKDNELEDSVVNNNNIISTSNAPIAKEDKNIIKTEIVSKENNIKSDNNEEVQEESKEDEISNEDTSNDNTFDEDKPINDNNEEKINSDDDDNNNENNENKSIESTSLPEIETSKEYNDDKASEDDSTTQSSIEDENKITLNENKTIIDESTVKDNNNTISNNTSLVTKMITDVLSYLSFSEDLELSRIVFAGCVVLCLIMLCCTCLCRSKLLCCKNRNGEYDKVNSSEFSRNNTQEMLNSNNEQICKPLLESSSNIEKKDCFDNSIKVENSKLPTNYIVSKNNTLRLKQVYQKQYKELISSAPTLDYKRLRLDDIIGDGNFGVVLRQAVLQDLENVGKIKEVIACSSHKFDKFHNHELDSFLNALAVSVRAKTHPNIVSLMAVDEQFENLLLIFENFNYPDLLTILRESRKQKCSNTRYAAGLTPIELIRIMIDCARGTGHLIKSKILHSMLAACNVIVLPNKTVKIAGFGFAEQRQLHCNQYEPKPGPERWQSPEILIPKIYKDTNSKIAQSMIWSLGILLWETASLGGTPFEMYATNEEFIEAIFLQKAMLTMPAHCSVDLLSIFHTCVQYDLVLRPETTDAIVRKLEILQNDADNHINLTTTNPGEMFYFPPINTRLEQITARF</sequence>
<feature type="region of interest" description="Disordered" evidence="1">
    <location>
        <begin position="299"/>
        <end position="326"/>
    </location>
</feature>
<protein>
    <submittedName>
        <fullName evidence="5 6">Protein kinase domain-containing protein</fullName>
    </submittedName>
</protein>
<dbReference type="PANTHER" id="PTHR24416:SF611">
    <property type="entry name" value="TYROSINE-PROTEIN KINASE TRANSMEMBRANE RECEPTOR ROR"/>
    <property type="match status" value="1"/>
</dbReference>
<keyword evidence="4" id="KW-1185">Reference proteome</keyword>
<feature type="compositionally biased region" description="Basic and acidic residues" evidence="1">
    <location>
        <begin position="423"/>
        <end position="432"/>
    </location>
</feature>
<organism evidence="5">
    <name type="scientific">Strongyloides stercoralis</name>
    <name type="common">Threadworm</name>
    <dbReference type="NCBI Taxonomy" id="6248"/>
    <lineage>
        <taxon>Eukaryota</taxon>
        <taxon>Metazoa</taxon>
        <taxon>Ecdysozoa</taxon>
        <taxon>Nematoda</taxon>
        <taxon>Chromadorea</taxon>
        <taxon>Rhabditida</taxon>
        <taxon>Tylenchina</taxon>
        <taxon>Panagrolaimomorpha</taxon>
        <taxon>Strongyloidoidea</taxon>
        <taxon>Strongyloididae</taxon>
        <taxon>Strongyloides</taxon>
    </lineage>
</organism>
<dbReference type="AlphaFoldDB" id="A0A0K0EH79"/>
<dbReference type="InterPro" id="IPR011009">
    <property type="entry name" value="Kinase-like_dom_sf"/>
</dbReference>
<dbReference type="GO" id="GO:0005524">
    <property type="term" value="F:ATP binding"/>
    <property type="evidence" value="ECO:0007669"/>
    <property type="project" value="InterPro"/>
</dbReference>
<dbReference type="WBParaSite" id="SSTP_0000883700.1">
    <property type="protein sequence ID" value="SSTP_0000883700.1"/>
    <property type="gene ID" value="SSTP_0000883700"/>
</dbReference>
<evidence type="ECO:0000313" key="6">
    <source>
        <dbReference type="WBParaSite" id="TCONS_00015860.p1"/>
    </source>
</evidence>
<accession>A0A0K0EH79</accession>
<dbReference type="InterPro" id="IPR050122">
    <property type="entry name" value="RTK"/>
</dbReference>
<dbReference type="PROSITE" id="PS50011">
    <property type="entry name" value="PROTEIN_KINASE_DOM"/>
    <property type="match status" value="1"/>
</dbReference>
<feature type="region of interest" description="Disordered" evidence="1">
    <location>
        <begin position="355"/>
        <end position="448"/>
    </location>
</feature>
<dbReference type="SUPFAM" id="SSF56112">
    <property type="entry name" value="Protein kinase-like (PK-like)"/>
    <property type="match status" value="1"/>
</dbReference>
<feature type="domain" description="Protein kinase" evidence="3">
    <location>
        <begin position="622"/>
        <end position="904"/>
    </location>
</feature>
<proteinExistence type="predicted"/>
<dbReference type="PANTHER" id="PTHR24416">
    <property type="entry name" value="TYROSINE-PROTEIN KINASE RECEPTOR"/>
    <property type="match status" value="1"/>
</dbReference>
<dbReference type="Gene3D" id="3.30.200.20">
    <property type="entry name" value="Phosphorylase Kinase, domain 1"/>
    <property type="match status" value="1"/>
</dbReference>
<dbReference type="InterPro" id="IPR001245">
    <property type="entry name" value="Ser-Thr/Tyr_kinase_cat_dom"/>
</dbReference>
<dbReference type="InterPro" id="IPR000719">
    <property type="entry name" value="Prot_kinase_dom"/>
</dbReference>
<reference evidence="5" key="1">
    <citation type="submission" date="2015-08" db="UniProtKB">
        <authorList>
            <consortium name="WormBaseParasite"/>
        </authorList>
    </citation>
    <scope>IDENTIFICATION</scope>
</reference>
<evidence type="ECO:0000256" key="2">
    <source>
        <dbReference type="SAM" id="SignalP"/>
    </source>
</evidence>
<dbReference type="Gene3D" id="1.10.510.10">
    <property type="entry name" value="Transferase(Phosphotransferase) domain 1"/>
    <property type="match status" value="1"/>
</dbReference>
<dbReference type="Pfam" id="PF07714">
    <property type="entry name" value="PK_Tyr_Ser-Thr"/>
    <property type="match status" value="1"/>
</dbReference>
<evidence type="ECO:0000256" key="1">
    <source>
        <dbReference type="SAM" id="MobiDB-lite"/>
    </source>
</evidence>
<evidence type="ECO:0000313" key="4">
    <source>
        <dbReference type="Proteomes" id="UP000035681"/>
    </source>
</evidence>
<dbReference type="GO" id="GO:0043235">
    <property type="term" value="C:receptor complex"/>
    <property type="evidence" value="ECO:0007669"/>
    <property type="project" value="TreeGrafter"/>
</dbReference>
<name>A0A0K0EH79_STRER</name>
<dbReference type="GO" id="GO:0004714">
    <property type="term" value="F:transmembrane receptor protein tyrosine kinase activity"/>
    <property type="evidence" value="ECO:0007669"/>
    <property type="project" value="TreeGrafter"/>
</dbReference>
<feature type="signal peptide" evidence="2">
    <location>
        <begin position="1"/>
        <end position="23"/>
    </location>
</feature>
<evidence type="ECO:0000313" key="5">
    <source>
        <dbReference type="WBParaSite" id="SSTP_0000883700.1"/>
    </source>
</evidence>
<feature type="compositionally biased region" description="Acidic residues" evidence="1">
    <location>
        <begin position="360"/>
        <end position="378"/>
    </location>
</feature>
<dbReference type="Proteomes" id="UP000035681">
    <property type="component" value="Unplaced"/>
</dbReference>
<feature type="compositionally biased region" description="Basic and acidic residues" evidence="1">
    <location>
        <begin position="384"/>
        <end position="399"/>
    </location>
</feature>
<dbReference type="STRING" id="6248.A0A0K0EH79"/>
<feature type="chain" id="PRO_5005328291" evidence="2">
    <location>
        <begin position="24"/>
        <end position="939"/>
    </location>
</feature>
<dbReference type="WBParaSite" id="TCONS_00015860.p1">
    <property type="protein sequence ID" value="TCONS_00015860.p1"/>
    <property type="gene ID" value="XLOC_010617"/>
</dbReference>
<dbReference type="GO" id="GO:0005886">
    <property type="term" value="C:plasma membrane"/>
    <property type="evidence" value="ECO:0007669"/>
    <property type="project" value="TreeGrafter"/>
</dbReference>
<dbReference type="GO" id="GO:0007169">
    <property type="term" value="P:cell surface receptor protein tyrosine kinase signaling pathway"/>
    <property type="evidence" value="ECO:0007669"/>
    <property type="project" value="TreeGrafter"/>
</dbReference>
<evidence type="ECO:0000259" key="3">
    <source>
        <dbReference type="PROSITE" id="PS50011"/>
    </source>
</evidence>
<feature type="compositionally biased region" description="Acidic residues" evidence="1">
    <location>
        <begin position="307"/>
        <end position="320"/>
    </location>
</feature>